<evidence type="ECO:0000313" key="2">
    <source>
        <dbReference type="Proteomes" id="UP000009080"/>
    </source>
</evidence>
<dbReference type="Proteomes" id="UP000009080">
    <property type="component" value="Chromosome"/>
</dbReference>
<organism evidence="1 2">
    <name type="scientific">Teredinibacter turnerae (strain ATCC 39867 / T7901)</name>
    <dbReference type="NCBI Taxonomy" id="377629"/>
    <lineage>
        <taxon>Bacteria</taxon>
        <taxon>Pseudomonadati</taxon>
        <taxon>Pseudomonadota</taxon>
        <taxon>Gammaproteobacteria</taxon>
        <taxon>Cellvibrionales</taxon>
        <taxon>Cellvibrionaceae</taxon>
        <taxon>Teredinibacter</taxon>
    </lineage>
</organism>
<dbReference type="HOGENOM" id="CLU_3318340_0_0_6"/>
<accession>C5BI05</accession>
<evidence type="ECO:0000313" key="1">
    <source>
        <dbReference type="EMBL" id="ACR14613.1"/>
    </source>
</evidence>
<protein>
    <submittedName>
        <fullName evidence="1">Uncharacterized protein</fullName>
    </submittedName>
</protein>
<keyword evidence="2" id="KW-1185">Reference proteome</keyword>
<dbReference type="STRING" id="377629.TERTU_1898"/>
<sequence length="39" mass="4524">MDYISRSTDVNQAKMFAKVYIRNSKGFFAVDMDMQIGNM</sequence>
<name>C5BI05_TERTT</name>
<dbReference type="EMBL" id="CP001614">
    <property type="protein sequence ID" value="ACR14613.1"/>
    <property type="molecule type" value="Genomic_DNA"/>
</dbReference>
<dbReference type="KEGG" id="ttu:TERTU_1898"/>
<gene>
    <name evidence="1" type="ordered locus">TERTU_1898</name>
</gene>
<proteinExistence type="predicted"/>
<dbReference type="AlphaFoldDB" id="C5BI05"/>
<reference evidence="1 2" key="1">
    <citation type="journal article" date="2009" name="PLoS ONE">
        <title>The complete genome of Teredinibacter turnerae T7901: an intracellular endosymbiont of marine wood-boring bivalves (shipworms).</title>
        <authorList>
            <person name="Yang J.C."/>
            <person name="Madupu R."/>
            <person name="Durkin A.S."/>
            <person name="Ekborg N.A."/>
            <person name="Pedamallu C.S."/>
            <person name="Hostetler J.B."/>
            <person name="Radune D."/>
            <person name="Toms B.S."/>
            <person name="Henrissat B."/>
            <person name="Coutinho P.M."/>
            <person name="Schwarz S."/>
            <person name="Field L."/>
            <person name="Trindade-Silva A.E."/>
            <person name="Soares C.A.G."/>
            <person name="Elshahawi S."/>
            <person name="Hanora A."/>
            <person name="Schmidt E.W."/>
            <person name="Haygood M.G."/>
            <person name="Posfai J."/>
            <person name="Benner J."/>
            <person name="Madinger C."/>
            <person name="Nove J."/>
            <person name="Anton B."/>
            <person name="Chaudhary K."/>
            <person name="Foster J."/>
            <person name="Holman A."/>
            <person name="Kumar S."/>
            <person name="Lessard P.A."/>
            <person name="Luyten Y.A."/>
            <person name="Slatko B."/>
            <person name="Wood N."/>
            <person name="Wu B."/>
            <person name="Teplitski M."/>
            <person name="Mougous J.D."/>
            <person name="Ward N."/>
            <person name="Eisen J.A."/>
            <person name="Badger J.H."/>
            <person name="Distel D.L."/>
        </authorList>
    </citation>
    <scope>NUCLEOTIDE SEQUENCE [LARGE SCALE GENOMIC DNA]</scope>
    <source>
        <strain evidence="2">ATCC 39867 / T7901</strain>
    </source>
</reference>